<protein>
    <recommendedName>
        <fullName evidence="6">TonB-dependent receptor plug domain-containing protein</fullName>
    </recommendedName>
</protein>
<dbReference type="EMBL" id="LAZR01004266">
    <property type="protein sequence ID" value="KKN10200.1"/>
    <property type="molecule type" value="Genomic_DNA"/>
</dbReference>
<dbReference type="AlphaFoldDB" id="A0A0F9MSC0"/>
<dbReference type="SUPFAM" id="SSF49464">
    <property type="entry name" value="Carboxypeptidase regulatory domain-like"/>
    <property type="match status" value="1"/>
</dbReference>
<evidence type="ECO:0000259" key="6">
    <source>
        <dbReference type="Pfam" id="PF07715"/>
    </source>
</evidence>
<keyword evidence="2" id="KW-0813">Transport</keyword>
<dbReference type="Gene3D" id="2.60.40.1120">
    <property type="entry name" value="Carboxypeptidase-like, regulatory domain"/>
    <property type="match status" value="1"/>
</dbReference>
<keyword evidence="4" id="KW-0472">Membrane</keyword>
<dbReference type="InterPro" id="IPR036942">
    <property type="entry name" value="Beta-barrel_TonB_sf"/>
</dbReference>
<dbReference type="InterPro" id="IPR008969">
    <property type="entry name" value="CarboxyPept-like_regulatory"/>
</dbReference>
<dbReference type="Pfam" id="PF13715">
    <property type="entry name" value="CarbopepD_reg_2"/>
    <property type="match status" value="1"/>
</dbReference>
<comment type="subcellular location">
    <subcellularLocation>
        <location evidence="1">Cell outer membrane</location>
        <topology evidence="1">Multi-pass membrane protein</topology>
    </subcellularLocation>
</comment>
<evidence type="ECO:0000313" key="7">
    <source>
        <dbReference type="EMBL" id="KKN10200.1"/>
    </source>
</evidence>
<organism evidence="7">
    <name type="scientific">marine sediment metagenome</name>
    <dbReference type="NCBI Taxonomy" id="412755"/>
    <lineage>
        <taxon>unclassified sequences</taxon>
        <taxon>metagenomes</taxon>
        <taxon>ecological metagenomes</taxon>
    </lineage>
</organism>
<dbReference type="Pfam" id="PF07715">
    <property type="entry name" value="Plug"/>
    <property type="match status" value="1"/>
</dbReference>
<evidence type="ECO:0000256" key="4">
    <source>
        <dbReference type="ARBA" id="ARBA00023136"/>
    </source>
</evidence>
<gene>
    <name evidence="7" type="ORF">LCGC14_1038980</name>
</gene>
<proteinExistence type="predicted"/>
<evidence type="ECO:0000256" key="3">
    <source>
        <dbReference type="ARBA" id="ARBA00022692"/>
    </source>
</evidence>
<reference evidence="7" key="1">
    <citation type="journal article" date="2015" name="Nature">
        <title>Complex archaea that bridge the gap between prokaryotes and eukaryotes.</title>
        <authorList>
            <person name="Spang A."/>
            <person name="Saw J.H."/>
            <person name="Jorgensen S.L."/>
            <person name="Zaremba-Niedzwiedzka K."/>
            <person name="Martijn J."/>
            <person name="Lind A.E."/>
            <person name="van Eijk R."/>
            <person name="Schleper C."/>
            <person name="Guy L."/>
            <person name="Ettema T.J."/>
        </authorList>
    </citation>
    <scope>NUCLEOTIDE SEQUENCE</scope>
</reference>
<evidence type="ECO:0000256" key="2">
    <source>
        <dbReference type="ARBA" id="ARBA00022448"/>
    </source>
</evidence>
<dbReference type="InterPro" id="IPR012910">
    <property type="entry name" value="Plug_dom"/>
</dbReference>
<dbReference type="InterPro" id="IPR037066">
    <property type="entry name" value="Plug_dom_sf"/>
</dbReference>
<comment type="caution">
    <text evidence="7">The sequence shown here is derived from an EMBL/GenBank/DDBJ whole genome shotgun (WGS) entry which is preliminary data.</text>
</comment>
<keyword evidence="5" id="KW-0998">Cell outer membrane</keyword>
<name>A0A0F9MSC0_9ZZZZ</name>
<dbReference type="InterPro" id="IPR023996">
    <property type="entry name" value="TonB-dep_OMP_SusC/RagA"/>
</dbReference>
<dbReference type="PROSITE" id="PS52016">
    <property type="entry name" value="TONB_DEPENDENT_REC_3"/>
    <property type="match status" value="1"/>
</dbReference>
<dbReference type="Gene3D" id="2.40.170.20">
    <property type="entry name" value="TonB-dependent receptor, beta-barrel domain"/>
    <property type="match status" value="1"/>
</dbReference>
<dbReference type="Gene3D" id="2.170.130.10">
    <property type="entry name" value="TonB-dependent receptor, plug domain"/>
    <property type="match status" value="1"/>
</dbReference>
<sequence length="1134" mass="125271">MKKLLKLIRSPYPLLKYDLKMKLSTLFILATLLSMKASDTYGQFTKVTLDLNNVTIERLIDEVESKTDFEFVYKIKDVDLERKVSINTKEELITTILKQIFQNTETTYNLNGQRIYLIKRISQSVKSSALNSANVPILQSTITGTIMDSGGQALPGASIVEKGTTNGVTSDFDGNFLIVATSDNPILVISYIGFSSKEIKVDGETEIIIQLQESTAGLDEVIVVGYGSVKKNNLTYSVAKIEGDELSNRPISRLDGALQGQLAGVTVRQSNGTPGEAPSITIRGASSINAGSGPLYVIDGLPVSDSDIIGNLNTSAVESIEVLKDAAAAAIYGSRGAGGVVIVTTKKGVKGRTNISYSSYMGIQNTERTVEMLSGPEQRAAIKEAYEDVNGSGSFIDWDLPADENYNHLKDFFRTGQVQAHQISMSGGSDISTYFGGIDYFNQEGIVEGTGFERISSRFNSTFKLHEVLEIGASLEFGYSDKQETQSHGKGNALNHVLVHPAFLPLDLYRVNTFNPQRAAPYENPQYGLAVEGSRSLDRAEFIDDHDKRGQVLSNTYVKLNLANNLSLKSSFGIIYIASDRRKFNPGNRWDATQADRWTSTSFNWLSETILDYNKTLDKHNISMLVGYTSQKESRENSFIQGIGFPNGSIPTLNAAADYSAVDNYINEWGLVSYLARAIYSYDDRYLLTGSSRRDGSSRFGANSKWGTFSAFSLGWNLHNEKFFNVDAINKFKLRSSWGQTGNDQIGNYDQFGLLYSTTAVIDGESRGGFTIVSGQVENPNLKWEKNNSLDFGIDLGLFKNRIQFTVDYYKNITSDLLLNVPLPTISGFTQGRQNIGEVVNKGFDFELMTRNIQNNNFTWNTSFVININDNEVTKLNSPGAQILSGPWYATNNITRVGDAIGSLYLWEADGVYNDQAELDAHNVVYDSGTPRVGEIKIVDKNGDGRIDSDDRKVVGQPMAKYNFGLTNSFNYKNLDLRILVAGAGGNVIYNAAGREPGNFSFGRPQNKYKYFVDRWSPTNTDGKYPRVSYGGFPYSDGDAKETTLDLFDGDYWRIKNVTLGYTLNSELFKDFVKSVRIYASGENLFLKTKYKLGFNPEANGPEIGAASLINGAGMDYTSFPNARTFSLGINVNF</sequence>
<dbReference type="GO" id="GO:0009279">
    <property type="term" value="C:cell outer membrane"/>
    <property type="evidence" value="ECO:0007669"/>
    <property type="project" value="UniProtKB-SubCell"/>
</dbReference>
<dbReference type="SUPFAM" id="SSF56935">
    <property type="entry name" value="Porins"/>
    <property type="match status" value="1"/>
</dbReference>
<keyword evidence="3" id="KW-0812">Transmembrane</keyword>
<dbReference type="NCBIfam" id="TIGR04057">
    <property type="entry name" value="SusC_RagA_signa"/>
    <property type="match status" value="1"/>
</dbReference>
<accession>A0A0F9MSC0</accession>
<feature type="domain" description="TonB-dependent receptor plug" evidence="6">
    <location>
        <begin position="231"/>
        <end position="340"/>
    </location>
</feature>
<dbReference type="InterPro" id="IPR039426">
    <property type="entry name" value="TonB-dep_rcpt-like"/>
</dbReference>
<evidence type="ECO:0000256" key="5">
    <source>
        <dbReference type="ARBA" id="ARBA00023237"/>
    </source>
</evidence>
<evidence type="ECO:0000256" key="1">
    <source>
        <dbReference type="ARBA" id="ARBA00004571"/>
    </source>
</evidence>
<dbReference type="InterPro" id="IPR023997">
    <property type="entry name" value="TonB-dep_OMP_SusC/RagA_CS"/>
</dbReference>
<dbReference type="NCBIfam" id="TIGR04056">
    <property type="entry name" value="OMP_RagA_SusC"/>
    <property type="match status" value="1"/>
</dbReference>